<proteinExistence type="predicted"/>
<comment type="caution">
    <text evidence="2">The sequence shown here is derived from an EMBL/GenBank/DDBJ whole genome shotgun (WGS) entry which is preliminary data.</text>
</comment>
<name>A0A917PSX6_9MICO</name>
<dbReference type="InterPro" id="IPR006683">
    <property type="entry name" value="Thioestr_dom"/>
</dbReference>
<dbReference type="Gene3D" id="3.10.129.10">
    <property type="entry name" value="Hotdog Thioesterase"/>
    <property type="match status" value="1"/>
</dbReference>
<keyword evidence="3" id="KW-1185">Reference proteome</keyword>
<dbReference type="AlphaFoldDB" id="A0A917PSX6"/>
<dbReference type="InterPro" id="IPR029069">
    <property type="entry name" value="HotDog_dom_sf"/>
</dbReference>
<protein>
    <recommendedName>
        <fullName evidence="1">Thioesterase domain-containing protein</fullName>
    </recommendedName>
</protein>
<evidence type="ECO:0000313" key="3">
    <source>
        <dbReference type="Proteomes" id="UP000636956"/>
    </source>
</evidence>
<reference evidence="2" key="1">
    <citation type="journal article" date="2014" name="Int. J. Syst. Evol. Microbiol.">
        <title>Complete genome sequence of Corynebacterium casei LMG S-19264T (=DSM 44701T), isolated from a smear-ripened cheese.</title>
        <authorList>
            <consortium name="US DOE Joint Genome Institute (JGI-PGF)"/>
            <person name="Walter F."/>
            <person name="Albersmeier A."/>
            <person name="Kalinowski J."/>
            <person name="Ruckert C."/>
        </authorList>
    </citation>
    <scope>NUCLEOTIDE SEQUENCE</scope>
    <source>
        <strain evidence="2">CGMCC 1.8984</strain>
    </source>
</reference>
<evidence type="ECO:0000313" key="2">
    <source>
        <dbReference type="EMBL" id="GGJ90995.1"/>
    </source>
</evidence>
<organism evidence="2 3">
    <name type="scientific">Agromyces bauzanensis</name>
    <dbReference type="NCBI Taxonomy" id="1308924"/>
    <lineage>
        <taxon>Bacteria</taxon>
        <taxon>Bacillati</taxon>
        <taxon>Actinomycetota</taxon>
        <taxon>Actinomycetes</taxon>
        <taxon>Micrococcales</taxon>
        <taxon>Microbacteriaceae</taxon>
        <taxon>Agromyces</taxon>
    </lineage>
</organism>
<dbReference type="SUPFAM" id="SSF54637">
    <property type="entry name" value="Thioesterase/thiol ester dehydrase-isomerase"/>
    <property type="match status" value="1"/>
</dbReference>
<evidence type="ECO:0000259" key="1">
    <source>
        <dbReference type="Pfam" id="PF03061"/>
    </source>
</evidence>
<dbReference type="EMBL" id="BMMD01000023">
    <property type="protein sequence ID" value="GGJ90995.1"/>
    <property type="molecule type" value="Genomic_DNA"/>
</dbReference>
<reference evidence="2" key="2">
    <citation type="submission" date="2020-09" db="EMBL/GenBank/DDBJ databases">
        <authorList>
            <person name="Sun Q."/>
            <person name="Zhou Y."/>
        </authorList>
    </citation>
    <scope>NUCLEOTIDE SEQUENCE</scope>
    <source>
        <strain evidence="2">CGMCC 1.8984</strain>
    </source>
</reference>
<accession>A0A917PSX6</accession>
<gene>
    <name evidence="2" type="ORF">GCM10011372_31800</name>
</gene>
<dbReference type="Pfam" id="PF03061">
    <property type="entry name" value="4HBT"/>
    <property type="match status" value="1"/>
</dbReference>
<feature type="domain" description="Thioesterase" evidence="1">
    <location>
        <begin position="2"/>
        <end position="34"/>
    </location>
</feature>
<dbReference type="Proteomes" id="UP000636956">
    <property type="component" value="Unassembled WGS sequence"/>
</dbReference>
<sequence>MVGDRIEAVARVVSGGRQIVFVEVEVRGEDGRVAALGHASMRLFTQPLLDPEQRAIAVLEKDAALEKDC</sequence>